<dbReference type="Proteomes" id="UP000198341">
    <property type="component" value="Chromosome 2"/>
</dbReference>
<keyword evidence="5" id="KW-0931">ER-Golgi transport</keyword>
<dbReference type="GO" id="GO:0005789">
    <property type="term" value="C:endoplasmic reticulum membrane"/>
    <property type="evidence" value="ECO:0007669"/>
    <property type="project" value="UniProtKB-SubCell"/>
</dbReference>
<dbReference type="eggNOG" id="ENOG502QUTT">
    <property type="taxonomic scope" value="Eukaryota"/>
</dbReference>
<keyword evidence="2" id="KW-0813">Transport</keyword>
<feature type="domain" description="Sec20 C-terminal" evidence="12">
    <location>
        <begin position="207"/>
        <end position="296"/>
    </location>
</feature>
<evidence type="ECO:0000256" key="8">
    <source>
        <dbReference type="ARBA" id="ARBA00023136"/>
    </source>
</evidence>
<evidence type="ECO:0000256" key="6">
    <source>
        <dbReference type="ARBA" id="ARBA00022989"/>
    </source>
</evidence>
<evidence type="ECO:0000256" key="9">
    <source>
        <dbReference type="ARBA" id="ARBA00037934"/>
    </source>
</evidence>
<proteinExistence type="inferred from homology"/>
<dbReference type="OrthoDB" id="498903at2759"/>
<keyword evidence="4" id="KW-0256">Endoplasmic reticulum</keyword>
<evidence type="ECO:0000256" key="11">
    <source>
        <dbReference type="SAM" id="Phobius"/>
    </source>
</evidence>
<dbReference type="EMBL" id="FO082277">
    <property type="protein sequence ID" value="CCO15019.1"/>
    <property type="molecule type" value="Genomic_DNA"/>
</dbReference>
<feature type="region of interest" description="Disordered" evidence="10">
    <location>
        <begin position="325"/>
        <end position="368"/>
    </location>
</feature>
<feature type="compositionally biased region" description="Basic and acidic residues" evidence="10">
    <location>
        <begin position="325"/>
        <end position="339"/>
    </location>
</feature>
<evidence type="ECO:0000256" key="1">
    <source>
        <dbReference type="ARBA" id="ARBA00004163"/>
    </source>
</evidence>
<dbReference type="InterPro" id="IPR005606">
    <property type="entry name" value="Sec20"/>
</dbReference>
<feature type="compositionally biased region" description="Polar residues" evidence="10">
    <location>
        <begin position="1"/>
        <end position="10"/>
    </location>
</feature>
<keyword evidence="6 11" id="KW-1133">Transmembrane helix</keyword>
<comment type="similarity">
    <text evidence="9">Belongs to the SEC20 family.</text>
</comment>
<sequence>MTSDNTNSFSYDGGEGGKKKKGDHEGEEEIVALVRESAEKCKKCERNILSNIDAFNSKFLTTPKTKTTTVSSEEEEEEGEEGEAALQRARKYVQALKGMVQDLESVAEDVLMNVETNFSSSRRRSTTTTDGFDENNDCEEKIRNIVRERKFAMKRVQSLFREAQAKKQRRDVEEETKKRDELLLRKQKRRQLRAGELPDSEETSVQAAKDSTDALRRARQMMHQELEKGETTLMQMTESSNTMKKTDLEYDTHSGTLKDGSQLIQTLEKQAKKERIVLWLGFFCFVTACLHVVLKRTPVLARFHPRLYFSKTKNNDTNHHHKKIDIDEKKSHHQSESESGKNPPPPRREEYAYKPTMNDDEYNQNAEL</sequence>
<dbReference type="STRING" id="41875.K8EB61"/>
<dbReference type="KEGG" id="bpg:Bathy02g00830"/>
<evidence type="ECO:0000313" key="13">
    <source>
        <dbReference type="EMBL" id="CCO15019.1"/>
    </source>
</evidence>
<feature type="region of interest" description="Disordered" evidence="10">
    <location>
        <begin position="187"/>
        <end position="211"/>
    </location>
</feature>
<evidence type="ECO:0000259" key="12">
    <source>
        <dbReference type="Pfam" id="PF03908"/>
    </source>
</evidence>
<dbReference type="GO" id="GO:0031201">
    <property type="term" value="C:SNARE complex"/>
    <property type="evidence" value="ECO:0007669"/>
    <property type="project" value="TreeGrafter"/>
</dbReference>
<evidence type="ECO:0000256" key="10">
    <source>
        <dbReference type="SAM" id="MobiDB-lite"/>
    </source>
</evidence>
<keyword evidence="14" id="KW-1185">Reference proteome</keyword>
<reference evidence="13 14" key="1">
    <citation type="submission" date="2011-10" db="EMBL/GenBank/DDBJ databases">
        <authorList>
            <person name="Genoscope - CEA"/>
        </authorList>
    </citation>
    <scope>NUCLEOTIDE SEQUENCE [LARGE SCALE GENOMIC DNA]</scope>
    <source>
        <strain evidence="13 14">RCC 1105</strain>
    </source>
</reference>
<evidence type="ECO:0000256" key="7">
    <source>
        <dbReference type="ARBA" id="ARBA00023054"/>
    </source>
</evidence>
<dbReference type="GO" id="GO:0006890">
    <property type="term" value="P:retrograde vesicle-mediated transport, Golgi to endoplasmic reticulum"/>
    <property type="evidence" value="ECO:0007669"/>
    <property type="project" value="InterPro"/>
</dbReference>
<name>K8EB61_9CHLO</name>
<dbReference type="PANTHER" id="PTHR12825:SF0">
    <property type="entry name" value="VESICLE TRANSPORT PROTEIN SEC20"/>
    <property type="match status" value="1"/>
</dbReference>
<feature type="region of interest" description="Disordered" evidence="10">
    <location>
        <begin position="65"/>
        <end position="84"/>
    </location>
</feature>
<feature type="transmembrane region" description="Helical" evidence="11">
    <location>
        <begin position="276"/>
        <end position="294"/>
    </location>
</feature>
<keyword evidence="7" id="KW-0175">Coiled coil</keyword>
<accession>K8EB61</accession>
<organism evidence="13 14">
    <name type="scientific">Bathycoccus prasinos</name>
    <dbReference type="NCBI Taxonomy" id="41875"/>
    <lineage>
        <taxon>Eukaryota</taxon>
        <taxon>Viridiplantae</taxon>
        <taxon>Chlorophyta</taxon>
        <taxon>Mamiellophyceae</taxon>
        <taxon>Mamiellales</taxon>
        <taxon>Bathycoccaceae</taxon>
        <taxon>Bathycoccus</taxon>
    </lineage>
</organism>
<evidence type="ECO:0000256" key="2">
    <source>
        <dbReference type="ARBA" id="ARBA00022448"/>
    </source>
</evidence>
<feature type="compositionally biased region" description="Acidic residues" evidence="10">
    <location>
        <begin position="72"/>
        <end position="83"/>
    </location>
</feature>
<dbReference type="InterPro" id="IPR056173">
    <property type="entry name" value="Sec20_C"/>
</dbReference>
<evidence type="ECO:0000256" key="5">
    <source>
        <dbReference type="ARBA" id="ARBA00022892"/>
    </source>
</evidence>
<evidence type="ECO:0000256" key="4">
    <source>
        <dbReference type="ARBA" id="ARBA00022824"/>
    </source>
</evidence>
<keyword evidence="3 11" id="KW-0812">Transmembrane</keyword>
<dbReference type="RefSeq" id="XP_007514779.1">
    <property type="nucleotide sequence ID" value="XM_007514717.1"/>
</dbReference>
<dbReference type="Pfam" id="PF03908">
    <property type="entry name" value="Sec20"/>
    <property type="match status" value="1"/>
</dbReference>
<dbReference type="GeneID" id="19017197"/>
<dbReference type="GO" id="GO:0005484">
    <property type="term" value="F:SNAP receptor activity"/>
    <property type="evidence" value="ECO:0007669"/>
    <property type="project" value="InterPro"/>
</dbReference>
<keyword evidence="8 11" id="KW-0472">Membrane</keyword>
<evidence type="ECO:0000313" key="14">
    <source>
        <dbReference type="Proteomes" id="UP000198341"/>
    </source>
</evidence>
<gene>
    <name evidence="13" type="ORF">Bathy02g00830</name>
</gene>
<evidence type="ECO:0000256" key="3">
    <source>
        <dbReference type="ARBA" id="ARBA00022692"/>
    </source>
</evidence>
<protein>
    <recommendedName>
        <fullName evidence="12">Sec20 C-terminal domain-containing protein</fullName>
    </recommendedName>
</protein>
<comment type="subcellular location">
    <subcellularLocation>
        <location evidence="1">Endoplasmic reticulum membrane</location>
        <topology evidence="1">Single-pass type IV membrane protein</topology>
    </subcellularLocation>
</comment>
<feature type="region of interest" description="Disordered" evidence="10">
    <location>
        <begin position="1"/>
        <end position="27"/>
    </location>
</feature>
<dbReference type="PANTHER" id="PTHR12825">
    <property type="entry name" value="BNIP1-RELATED"/>
    <property type="match status" value="1"/>
</dbReference>
<dbReference type="AlphaFoldDB" id="K8EB61"/>